<evidence type="ECO:0000256" key="1">
    <source>
        <dbReference type="SAM" id="MobiDB-lite"/>
    </source>
</evidence>
<evidence type="ECO:0000313" key="3">
    <source>
        <dbReference type="EMBL" id="QDX91211.1"/>
    </source>
</evidence>
<sequence length="248" mass="27273">MKKFATTVVTAMSVLSLLSISLPTSAYAESNSAVELKGENNQDIRVNIPDSLRGKVSEEEINAIVKQAGDASEITIHDAFEAENSTPRSTPKSNTNQSNVAPQGVFTYYDSPVLRTTRSDQPTQAIQIISVARGQTITLTSKEASKVSSQTRIKSSASAGGNTSASVASEVESQIAVEVSKEFTVQEEFKGPSEGSAYNTRVFYWTGFYDEGTWTMDERNRFTDNLVATHKGNYKKPTRWLQWSQDYK</sequence>
<protein>
    <submittedName>
        <fullName evidence="3">Uncharacterized protein</fullName>
    </submittedName>
</protein>
<dbReference type="OrthoDB" id="2474316at2"/>
<feature type="compositionally biased region" description="Polar residues" evidence="1">
    <location>
        <begin position="141"/>
        <end position="154"/>
    </location>
</feature>
<feature type="compositionally biased region" description="Polar residues" evidence="1">
    <location>
        <begin position="83"/>
        <end position="101"/>
    </location>
</feature>
<organism evidence="3 4">
    <name type="scientific">Brevibacillus laterosporus</name>
    <name type="common">Bacillus laterosporus</name>
    <dbReference type="NCBI Taxonomy" id="1465"/>
    <lineage>
        <taxon>Bacteria</taxon>
        <taxon>Bacillati</taxon>
        <taxon>Bacillota</taxon>
        <taxon>Bacilli</taxon>
        <taxon>Bacillales</taxon>
        <taxon>Paenibacillaceae</taxon>
        <taxon>Brevibacillus</taxon>
    </lineage>
</organism>
<gene>
    <name evidence="3" type="ORF">EEL30_01735</name>
</gene>
<feature type="chain" id="PRO_5044017161" evidence="2">
    <location>
        <begin position="29"/>
        <end position="248"/>
    </location>
</feature>
<reference evidence="3 4" key="1">
    <citation type="submission" date="2018-11" db="EMBL/GenBank/DDBJ databases">
        <title>Phylogenetic determinants of toxin gene distribution in genomes of Brevibacillus laterosporus.</title>
        <authorList>
            <person name="Glare T.R."/>
            <person name="Durrant A."/>
            <person name="Berry C."/>
            <person name="Palma L."/>
            <person name="Ormskirk M."/>
            <person name="Cox M.O."/>
        </authorList>
    </citation>
    <scope>NUCLEOTIDE SEQUENCE [LARGE SCALE GENOMIC DNA]</scope>
    <source>
        <strain evidence="3 4">1821L</strain>
    </source>
</reference>
<dbReference type="AlphaFoldDB" id="A0A502I4A5"/>
<evidence type="ECO:0000313" key="4">
    <source>
        <dbReference type="Proteomes" id="UP000319432"/>
    </source>
</evidence>
<dbReference type="EMBL" id="CP033464">
    <property type="protein sequence ID" value="QDX91211.1"/>
    <property type="molecule type" value="Genomic_DNA"/>
</dbReference>
<feature type="compositionally biased region" description="Low complexity" evidence="1">
    <location>
        <begin position="155"/>
        <end position="166"/>
    </location>
</feature>
<evidence type="ECO:0000256" key="2">
    <source>
        <dbReference type="SAM" id="SignalP"/>
    </source>
</evidence>
<name>A0A502I4A5_BRELA</name>
<feature type="region of interest" description="Disordered" evidence="1">
    <location>
        <begin position="141"/>
        <end position="166"/>
    </location>
</feature>
<proteinExistence type="predicted"/>
<feature type="region of interest" description="Disordered" evidence="1">
    <location>
        <begin position="83"/>
        <end position="102"/>
    </location>
</feature>
<keyword evidence="4" id="KW-1185">Reference proteome</keyword>
<accession>A0A502I4A5</accession>
<keyword evidence="2" id="KW-0732">Signal</keyword>
<feature type="signal peptide" evidence="2">
    <location>
        <begin position="1"/>
        <end position="28"/>
    </location>
</feature>
<dbReference type="Proteomes" id="UP000319432">
    <property type="component" value="Chromosome"/>
</dbReference>